<feature type="domain" description="Flagellin C-terminal" evidence="6">
    <location>
        <begin position="307"/>
        <end position="390"/>
    </location>
</feature>
<comment type="subcellular location">
    <subcellularLocation>
        <location evidence="4">Secreted</location>
    </subcellularLocation>
    <subcellularLocation>
        <location evidence="4">Bacterial flagellum</location>
    </subcellularLocation>
</comment>
<protein>
    <recommendedName>
        <fullName evidence="2 4">Flagellin</fullName>
    </recommendedName>
</protein>
<dbReference type="Pfam" id="PF00700">
    <property type="entry name" value="Flagellin_C"/>
    <property type="match status" value="1"/>
</dbReference>
<evidence type="ECO:0000256" key="4">
    <source>
        <dbReference type="RuleBase" id="RU362073"/>
    </source>
</evidence>
<evidence type="ECO:0000313" key="7">
    <source>
        <dbReference type="EMBL" id="PZA21822.1"/>
    </source>
</evidence>
<dbReference type="OrthoDB" id="9796789at2"/>
<evidence type="ECO:0000256" key="2">
    <source>
        <dbReference type="ARBA" id="ARBA00020110"/>
    </source>
</evidence>
<reference evidence="7 8" key="1">
    <citation type="submission" date="2018-06" db="EMBL/GenBank/DDBJ databases">
        <title>Draft genome sequence of Modestobacter versicolor CP153-2.</title>
        <authorList>
            <person name="Gundlapally S.R."/>
        </authorList>
    </citation>
    <scope>NUCLEOTIDE SEQUENCE [LARGE SCALE GENOMIC DNA]</scope>
    <source>
        <strain evidence="7 8">CP153-2</strain>
    </source>
</reference>
<evidence type="ECO:0000256" key="1">
    <source>
        <dbReference type="ARBA" id="ARBA00005709"/>
    </source>
</evidence>
<dbReference type="InterPro" id="IPR001029">
    <property type="entry name" value="Flagellin_N"/>
</dbReference>
<evidence type="ECO:0000313" key="8">
    <source>
        <dbReference type="Proteomes" id="UP000247602"/>
    </source>
</evidence>
<dbReference type="PANTHER" id="PTHR42792">
    <property type="entry name" value="FLAGELLIN"/>
    <property type="match status" value="1"/>
</dbReference>
<dbReference type="SUPFAM" id="SSF64518">
    <property type="entry name" value="Phase 1 flagellin"/>
    <property type="match status" value="1"/>
</dbReference>
<keyword evidence="7" id="KW-0969">Cilium</keyword>
<dbReference type="InterPro" id="IPR042187">
    <property type="entry name" value="Flagellin_C_sub2"/>
</dbReference>
<comment type="caution">
    <text evidence="7">The sequence shown here is derived from an EMBL/GenBank/DDBJ whole genome shotgun (WGS) entry which is preliminary data.</text>
</comment>
<dbReference type="InterPro" id="IPR001492">
    <property type="entry name" value="Flagellin"/>
</dbReference>
<dbReference type="EMBL" id="QKNV01000064">
    <property type="protein sequence ID" value="PZA21822.1"/>
    <property type="molecule type" value="Genomic_DNA"/>
</dbReference>
<dbReference type="Pfam" id="PF00669">
    <property type="entry name" value="Flagellin_N"/>
    <property type="match status" value="1"/>
</dbReference>
<dbReference type="PRINTS" id="PR00207">
    <property type="entry name" value="FLAGELLIN"/>
</dbReference>
<keyword evidence="4" id="KW-0964">Secreted</keyword>
<dbReference type="GO" id="GO:0005198">
    <property type="term" value="F:structural molecule activity"/>
    <property type="evidence" value="ECO:0007669"/>
    <property type="project" value="UniProtKB-UniRule"/>
</dbReference>
<keyword evidence="3 4" id="KW-0975">Bacterial flagellum</keyword>
<evidence type="ECO:0000259" key="5">
    <source>
        <dbReference type="Pfam" id="PF00669"/>
    </source>
</evidence>
<dbReference type="GO" id="GO:0009288">
    <property type="term" value="C:bacterial-type flagellum"/>
    <property type="evidence" value="ECO:0007669"/>
    <property type="project" value="UniProtKB-SubCell"/>
</dbReference>
<dbReference type="Proteomes" id="UP000247602">
    <property type="component" value="Unassembled WGS sequence"/>
</dbReference>
<dbReference type="Gene3D" id="1.20.1330.10">
    <property type="entry name" value="f41 fragment of flagellin, N-terminal domain"/>
    <property type="match status" value="1"/>
</dbReference>
<evidence type="ECO:0000256" key="3">
    <source>
        <dbReference type="ARBA" id="ARBA00023143"/>
    </source>
</evidence>
<gene>
    <name evidence="7" type="ORF">DMO24_08245</name>
</gene>
<dbReference type="PANTHER" id="PTHR42792:SF2">
    <property type="entry name" value="FLAGELLIN"/>
    <property type="match status" value="1"/>
</dbReference>
<accession>A0A323VAD8</accession>
<organism evidence="7 8">
    <name type="scientific">Modestobacter versicolor</name>
    <dbReference type="NCBI Taxonomy" id="429133"/>
    <lineage>
        <taxon>Bacteria</taxon>
        <taxon>Bacillati</taxon>
        <taxon>Actinomycetota</taxon>
        <taxon>Actinomycetes</taxon>
        <taxon>Geodermatophilales</taxon>
        <taxon>Geodermatophilaceae</taxon>
        <taxon>Modestobacter</taxon>
    </lineage>
</organism>
<name>A0A323VAD8_9ACTN</name>
<keyword evidence="7" id="KW-0282">Flagellum</keyword>
<comment type="similarity">
    <text evidence="1 4">Belongs to the bacterial flagellin family.</text>
</comment>
<sequence length="391" mass="40414">MRIATNIAALAAHRSVSYTDRAMTRSIETLSSGYRVNRAADDAAGLAISEALRSQIGGMTRAVRNTQDGISVVQTAEGALGATTAVLQRMRDLAVQAANDGGLDSAARVGIQTEVDQLKAEVDRIAHTTSFNGRDLLDGTYAGLFQVGANEGETITVRIGTRDQGLDVPGLQLAPVDLRDAADLPTTVDAAVSAADGTPTAGRLSVAGDFSQADSYTAMKGSIVYAGRTFDLDSVDYSGAVTAQQHLDALNTAALAALGTSGYPFMATSGELVFAGDTPSGTSTAADAAALTPSYVGRTGAAGALPVIDRALGRVSSTRADLGAVQNRMEHTLARLNVSIENTAAAESRIRDADMAQEMTTFTRNQVMTQAGTAMLAQANQTPRAVLELLG</sequence>
<proteinExistence type="inferred from homology"/>
<keyword evidence="7" id="KW-0966">Cell projection</keyword>
<feature type="domain" description="Flagellin N-terminal" evidence="5">
    <location>
        <begin position="3"/>
        <end position="141"/>
    </location>
</feature>
<dbReference type="AlphaFoldDB" id="A0A323VAD8"/>
<dbReference type="Gene3D" id="3.30.70.2120">
    <property type="match status" value="1"/>
</dbReference>
<dbReference type="Gene3D" id="6.10.10.10">
    <property type="entry name" value="Flagellar export chaperone, C-terminal domain"/>
    <property type="match status" value="1"/>
</dbReference>
<evidence type="ECO:0000259" key="6">
    <source>
        <dbReference type="Pfam" id="PF00700"/>
    </source>
</evidence>
<keyword evidence="8" id="KW-1185">Reference proteome</keyword>
<dbReference type="InterPro" id="IPR046358">
    <property type="entry name" value="Flagellin_C"/>
</dbReference>
<comment type="function">
    <text evidence="4">Flagellin is the subunit protein which polymerizes to form the filaments of bacterial flagella.</text>
</comment>
<dbReference type="GO" id="GO:0005576">
    <property type="term" value="C:extracellular region"/>
    <property type="evidence" value="ECO:0007669"/>
    <property type="project" value="UniProtKB-SubCell"/>
</dbReference>